<dbReference type="GO" id="GO:0004694">
    <property type="term" value="F:eukaryotic translation initiation factor 2alpha kinase activity"/>
    <property type="evidence" value="ECO:0007669"/>
    <property type="project" value="TreeGrafter"/>
</dbReference>
<reference evidence="15" key="1">
    <citation type="submission" date="2022-07" db="EMBL/GenBank/DDBJ databases">
        <title>Phylogenomic reconstructions and comparative analyses of Kickxellomycotina fungi.</title>
        <authorList>
            <person name="Reynolds N.K."/>
            <person name="Stajich J.E."/>
            <person name="Barry K."/>
            <person name="Grigoriev I.V."/>
            <person name="Crous P."/>
            <person name="Smith M.E."/>
        </authorList>
    </citation>
    <scope>NUCLEOTIDE SEQUENCE</scope>
    <source>
        <strain evidence="15">NBRC 100468</strain>
    </source>
</reference>
<evidence type="ECO:0000256" key="10">
    <source>
        <dbReference type="ARBA" id="ARBA00048977"/>
    </source>
</evidence>
<evidence type="ECO:0000256" key="1">
    <source>
        <dbReference type="ARBA" id="ARBA00012513"/>
    </source>
</evidence>
<dbReference type="InterPro" id="IPR050339">
    <property type="entry name" value="CC_SR_Kinase"/>
</dbReference>
<feature type="compositionally biased region" description="Polar residues" evidence="13">
    <location>
        <begin position="542"/>
        <end position="559"/>
    </location>
</feature>
<evidence type="ECO:0000256" key="7">
    <source>
        <dbReference type="ARBA" id="ARBA00023193"/>
    </source>
</evidence>
<organism evidence="15 16">
    <name type="scientific">Mycoemilia scoparia</name>
    <dbReference type="NCBI Taxonomy" id="417184"/>
    <lineage>
        <taxon>Eukaryota</taxon>
        <taxon>Fungi</taxon>
        <taxon>Fungi incertae sedis</taxon>
        <taxon>Zoopagomycota</taxon>
        <taxon>Kickxellomycotina</taxon>
        <taxon>Kickxellomycetes</taxon>
        <taxon>Kickxellales</taxon>
        <taxon>Kickxellaceae</taxon>
        <taxon>Mycoemilia</taxon>
    </lineage>
</organism>
<evidence type="ECO:0000256" key="11">
    <source>
        <dbReference type="PROSITE-ProRule" id="PRU10141"/>
    </source>
</evidence>
<feature type="compositionally biased region" description="Low complexity" evidence="13">
    <location>
        <begin position="365"/>
        <end position="385"/>
    </location>
</feature>
<feature type="binding site" evidence="11">
    <location>
        <position position="169"/>
    </location>
    <ligand>
        <name>ATP</name>
        <dbReference type="ChEBI" id="CHEBI:30616"/>
    </ligand>
</feature>
<dbReference type="GO" id="GO:0005524">
    <property type="term" value="F:ATP binding"/>
    <property type="evidence" value="ECO:0007669"/>
    <property type="project" value="UniProtKB-UniRule"/>
</dbReference>
<dbReference type="InterPro" id="IPR011009">
    <property type="entry name" value="Kinase-like_dom_sf"/>
</dbReference>
<feature type="non-terminal residue" evidence="15">
    <location>
        <position position="1"/>
    </location>
</feature>
<evidence type="ECO:0000256" key="5">
    <source>
        <dbReference type="ARBA" id="ARBA00022777"/>
    </source>
</evidence>
<name>A0A9W8DN97_9FUNG</name>
<dbReference type="AlphaFoldDB" id="A0A9W8DN97"/>
<comment type="catalytic activity">
    <reaction evidence="10">
        <text>L-seryl-[protein] + ATP = O-phospho-L-seryl-[protein] + ADP + H(+)</text>
        <dbReference type="Rhea" id="RHEA:17989"/>
        <dbReference type="Rhea" id="RHEA-COMP:9863"/>
        <dbReference type="Rhea" id="RHEA-COMP:11604"/>
        <dbReference type="ChEBI" id="CHEBI:15378"/>
        <dbReference type="ChEBI" id="CHEBI:29999"/>
        <dbReference type="ChEBI" id="CHEBI:30616"/>
        <dbReference type="ChEBI" id="CHEBI:83421"/>
        <dbReference type="ChEBI" id="CHEBI:456216"/>
        <dbReference type="EC" id="2.7.11.1"/>
    </reaction>
    <physiologicalReaction direction="left-to-right" evidence="10">
        <dbReference type="Rhea" id="RHEA:17990"/>
    </physiologicalReaction>
</comment>
<accession>A0A9W8DN97</accession>
<keyword evidence="16" id="KW-1185">Reference proteome</keyword>
<keyword evidence="4 11" id="KW-0547">Nucleotide-binding</keyword>
<evidence type="ECO:0000256" key="8">
    <source>
        <dbReference type="ARBA" id="ARBA00037982"/>
    </source>
</evidence>
<dbReference type="InterPro" id="IPR008271">
    <property type="entry name" value="Ser/Thr_kinase_AS"/>
</dbReference>
<feature type="compositionally biased region" description="Acidic residues" evidence="13">
    <location>
        <begin position="36"/>
        <end position="46"/>
    </location>
</feature>
<evidence type="ECO:0000256" key="13">
    <source>
        <dbReference type="SAM" id="MobiDB-lite"/>
    </source>
</evidence>
<feature type="compositionally biased region" description="Polar residues" evidence="13">
    <location>
        <begin position="210"/>
        <end position="221"/>
    </location>
</feature>
<feature type="region of interest" description="Disordered" evidence="13">
    <location>
        <begin position="18"/>
        <end position="73"/>
    </location>
</feature>
<evidence type="ECO:0000256" key="4">
    <source>
        <dbReference type="ARBA" id="ARBA00022741"/>
    </source>
</evidence>
<feature type="compositionally biased region" description="Low complexity" evidence="13">
    <location>
        <begin position="304"/>
        <end position="320"/>
    </location>
</feature>
<evidence type="ECO:0000256" key="3">
    <source>
        <dbReference type="ARBA" id="ARBA00022679"/>
    </source>
</evidence>
<keyword evidence="6 11" id="KW-0067">ATP-binding</keyword>
<comment type="caution">
    <text evidence="15">The sequence shown here is derived from an EMBL/GenBank/DDBJ whole genome shotgun (WGS) entry which is preliminary data.</text>
</comment>
<dbReference type="GO" id="GO:0017148">
    <property type="term" value="P:negative regulation of translation"/>
    <property type="evidence" value="ECO:0007669"/>
    <property type="project" value="UniProtKB-KW"/>
</dbReference>
<dbReference type="PROSITE" id="PS50011">
    <property type="entry name" value="PROTEIN_KINASE_DOM"/>
    <property type="match status" value="1"/>
</dbReference>
<dbReference type="GO" id="GO:0005737">
    <property type="term" value="C:cytoplasm"/>
    <property type="evidence" value="ECO:0007669"/>
    <property type="project" value="TreeGrafter"/>
</dbReference>
<dbReference type="PROSITE" id="PS00108">
    <property type="entry name" value="PROTEIN_KINASE_ST"/>
    <property type="match status" value="1"/>
</dbReference>
<dbReference type="EC" id="2.7.11.1" evidence="1"/>
<feature type="coiled-coil region" evidence="12">
    <location>
        <begin position="872"/>
        <end position="899"/>
    </location>
</feature>
<dbReference type="Gene3D" id="3.30.200.20">
    <property type="entry name" value="Phosphorylase Kinase, domain 1"/>
    <property type="match status" value="1"/>
</dbReference>
<feature type="compositionally biased region" description="Polar residues" evidence="13">
    <location>
        <begin position="52"/>
        <end position="61"/>
    </location>
</feature>
<dbReference type="Gene3D" id="1.10.510.10">
    <property type="entry name" value="Transferase(Phosphotransferase) domain 1"/>
    <property type="match status" value="2"/>
</dbReference>
<evidence type="ECO:0000256" key="2">
    <source>
        <dbReference type="ARBA" id="ARBA00022527"/>
    </source>
</evidence>
<evidence type="ECO:0000259" key="14">
    <source>
        <dbReference type="PROSITE" id="PS50011"/>
    </source>
</evidence>
<evidence type="ECO:0000256" key="9">
    <source>
        <dbReference type="ARBA" id="ARBA00048659"/>
    </source>
</evidence>
<feature type="compositionally biased region" description="Polar residues" evidence="13">
    <location>
        <begin position="616"/>
        <end position="637"/>
    </location>
</feature>
<keyword evidence="12" id="KW-0175">Coiled coil</keyword>
<dbReference type="InterPro" id="IPR000719">
    <property type="entry name" value="Prot_kinase_dom"/>
</dbReference>
<comment type="catalytic activity">
    <reaction evidence="9">
        <text>L-threonyl-[protein] + ATP = O-phospho-L-threonyl-[protein] + ADP + H(+)</text>
        <dbReference type="Rhea" id="RHEA:46608"/>
        <dbReference type="Rhea" id="RHEA-COMP:11060"/>
        <dbReference type="Rhea" id="RHEA-COMP:11605"/>
        <dbReference type="ChEBI" id="CHEBI:15378"/>
        <dbReference type="ChEBI" id="CHEBI:30013"/>
        <dbReference type="ChEBI" id="CHEBI:30616"/>
        <dbReference type="ChEBI" id="CHEBI:61977"/>
        <dbReference type="ChEBI" id="CHEBI:456216"/>
        <dbReference type="EC" id="2.7.11.1"/>
    </reaction>
    <physiologicalReaction direction="left-to-right" evidence="9">
        <dbReference type="Rhea" id="RHEA:46609"/>
    </physiologicalReaction>
</comment>
<evidence type="ECO:0000256" key="6">
    <source>
        <dbReference type="ARBA" id="ARBA00022840"/>
    </source>
</evidence>
<feature type="domain" description="Protein kinase" evidence="14">
    <location>
        <begin position="140"/>
        <end position="865"/>
    </location>
</feature>
<feature type="compositionally biased region" description="Basic residues" evidence="13">
    <location>
        <begin position="641"/>
        <end position="653"/>
    </location>
</feature>
<dbReference type="SMART" id="SM00220">
    <property type="entry name" value="S_TKc"/>
    <property type="match status" value="1"/>
</dbReference>
<feature type="compositionally biased region" description="Low complexity" evidence="13">
    <location>
        <begin position="21"/>
        <end position="32"/>
    </location>
</feature>
<keyword evidence="3" id="KW-0808">Transferase</keyword>
<dbReference type="Pfam" id="PF00069">
    <property type="entry name" value="Pkinase"/>
    <property type="match status" value="3"/>
</dbReference>
<dbReference type="Proteomes" id="UP001150538">
    <property type="component" value="Unassembled WGS sequence"/>
</dbReference>
<comment type="similarity">
    <text evidence="8">Belongs to the protein kinase superfamily. Ser/Thr protein kinase family. GCN2 subfamily.</text>
</comment>
<evidence type="ECO:0000256" key="12">
    <source>
        <dbReference type="SAM" id="Coils"/>
    </source>
</evidence>
<proteinExistence type="inferred from homology"/>
<feature type="region of interest" description="Disordered" evidence="13">
    <location>
        <begin position="208"/>
        <end position="288"/>
    </location>
</feature>
<evidence type="ECO:0000313" key="15">
    <source>
        <dbReference type="EMBL" id="KAJ1917579.1"/>
    </source>
</evidence>
<dbReference type="OrthoDB" id="1405469at2759"/>
<dbReference type="PANTHER" id="PTHR11042">
    <property type="entry name" value="EUKARYOTIC TRANSLATION INITIATION FACTOR 2-ALPHA KINASE EIF2-ALPHA KINASE -RELATED"/>
    <property type="match status" value="1"/>
</dbReference>
<dbReference type="GO" id="GO:0005634">
    <property type="term" value="C:nucleus"/>
    <property type="evidence" value="ECO:0007669"/>
    <property type="project" value="TreeGrafter"/>
</dbReference>
<keyword evidence="5" id="KW-0418">Kinase</keyword>
<gene>
    <name evidence="15" type="ORF">H4219_003142</name>
</gene>
<dbReference type="SUPFAM" id="SSF56112">
    <property type="entry name" value="Protein kinase-like (PK-like)"/>
    <property type="match status" value="1"/>
</dbReference>
<feature type="region of interest" description="Disordered" evidence="13">
    <location>
        <begin position="302"/>
        <end position="399"/>
    </location>
</feature>
<keyword evidence="2" id="KW-0723">Serine/threonine-protein kinase</keyword>
<dbReference type="EMBL" id="JANBPU010000068">
    <property type="protein sequence ID" value="KAJ1917579.1"/>
    <property type="molecule type" value="Genomic_DNA"/>
</dbReference>
<protein>
    <recommendedName>
        <fullName evidence="1">non-specific serine/threonine protein kinase</fullName>
        <ecNumber evidence="1">2.7.11.1</ecNumber>
    </recommendedName>
</protein>
<dbReference type="PROSITE" id="PS00107">
    <property type="entry name" value="PROTEIN_KINASE_ATP"/>
    <property type="match status" value="1"/>
</dbReference>
<sequence length="921" mass="102098">AIESIELSENLNSRLIEVGNDSSFSDDVSSSHSEGDLDSEEEEEEESARFLNKSSRSSTNGTRHRPRSGSTFFETAMGGTASVVYTNNNTKGSKSSRTNAETANKSTTFDAYPRVNGNNSMSSMANTFFPYHHSPYRENYIELYQLGRGGYGRVFEVKHRIDGHHYAVKIIPIRDPTKIEKTIRENKVLAQLCHPNIVRYHHSWVEQESPKSATATTSGNGQALERNKNRSTKSLGTGAMYITSVHSDNDDDSSDTNSSDGVDISNLSIGDGGSDSTRSIGEDSGAGLNDGSLVFEIEFEKDTTQNGNNNNNDISINFQNDNDKGTQTQDEPGCSDCDGTRDQSSSASSSSRDTTDYEDSDSSDRLSIGFGSSSSQSSVSSLQLGHKGPAVEPTSPFGNNELVLMKDSVINDPGIKQQPYDKEFEHEMNLLINSSDIPKEFPKMYLFVQMQLCQTSLQEYLKQRAMRIVSRPSDMGDSKCGSPLIGTTDHDRLIDPVQNMRIFRAIVEGVQYIHENRLIHRDIKPANIFLDIRFEENEDRLPSTNASTRKGTGNNLSDFSSSIKGTGGYVSDTVMPSGFNSNRDFAYAAGSVKRVVDWDKVFGEPVYTPSKYKNKGVSSPDTPSISLRSSFPGNSDGQPLAKHHHNHHGHHQHSNNNNKRSSICDLPYLCGSIYHRVNIKPMIGDFGLVTACCGSPEPANDSNSTSNDSPNFCDPNSGGDYHYHRNNSEYDGVNMLPKPSSLAIRRQKGHQRQSPSVCLPDVPYRKHTSNVGTVTYAAPEQLSSESTEYDEKADIYSLGIILFELYYPFHTQMERVQTLKELRDGILPQDFVTQWPKEAATVLNLTAKDPQGRPTAKSILEMGLFEVDAVEYEELRNENQALKMMISGYQKKIEELETKVSALQGFLDESVRSNEVKTRQK</sequence>
<dbReference type="PANTHER" id="PTHR11042:SF160">
    <property type="entry name" value="EUKARYOTIC TRANSLATION INITIATION FACTOR 2-ALPHA KINASE 1"/>
    <property type="match status" value="1"/>
</dbReference>
<evidence type="ECO:0000313" key="16">
    <source>
        <dbReference type="Proteomes" id="UP001150538"/>
    </source>
</evidence>
<dbReference type="InterPro" id="IPR017441">
    <property type="entry name" value="Protein_kinase_ATP_BS"/>
</dbReference>
<keyword evidence="7" id="KW-0652">Protein synthesis inhibitor</keyword>
<feature type="region of interest" description="Disordered" evidence="13">
    <location>
        <begin position="609"/>
        <end position="658"/>
    </location>
</feature>
<feature type="region of interest" description="Disordered" evidence="13">
    <location>
        <begin position="540"/>
        <end position="559"/>
    </location>
</feature>